<evidence type="ECO:0000313" key="3">
    <source>
        <dbReference type="Proteomes" id="UP001215280"/>
    </source>
</evidence>
<dbReference type="EMBL" id="JARJLG010000232">
    <property type="protein sequence ID" value="KAJ7725002.1"/>
    <property type="molecule type" value="Genomic_DNA"/>
</dbReference>
<protein>
    <submittedName>
        <fullName evidence="2">Uncharacterized protein</fullName>
    </submittedName>
</protein>
<keyword evidence="3" id="KW-1185">Reference proteome</keyword>
<comment type="caution">
    <text evidence="2">The sequence shown here is derived from an EMBL/GenBank/DDBJ whole genome shotgun (WGS) entry which is preliminary data.</text>
</comment>
<accession>A0AAD7MN37</accession>
<reference evidence="2" key="1">
    <citation type="submission" date="2023-03" db="EMBL/GenBank/DDBJ databases">
        <title>Massive genome expansion in bonnet fungi (Mycena s.s.) driven by repeated elements and novel gene families across ecological guilds.</title>
        <authorList>
            <consortium name="Lawrence Berkeley National Laboratory"/>
            <person name="Harder C.B."/>
            <person name="Miyauchi S."/>
            <person name="Viragh M."/>
            <person name="Kuo A."/>
            <person name="Thoen E."/>
            <person name="Andreopoulos B."/>
            <person name="Lu D."/>
            <person name="Skrede I."/>
            <person name="Drula E."/>
            <person name="Henrissat B."/>
            <person name="Morin E."/>
            <person name="Kohler A."/>
            <person name="Barry K."/>
            <person name="LaButti K."/>
            <person name="Morin E."/>
            <person name="Salamov A."/>
            <person name="Lipzen A."/>
            <person name="Mereny Z."/>
            <person name="Hegedus B."/>
            <person name="Baldrian P."/>
            <person name="Stursova M."/>
            <person name="Weitz H."/>
            <person name="Taylor A."/>
            <person name="Grigoriev I.V."/>
            <person name="Nagy L.G."/>
            <person name="Martin F."/>
            <person name="Kauserud H."/>
        </authorList>
    </citation>
    <scope>NUCLEOTIDE SEQUENCE</scope>
    <source>
        <strain evidence="2">CBHHK188m</strain>
    </source>
</reference>
<name>A0AAD7MN37_9AGAR</name>
<gene>
    <name evidence="2" type="ORF">DFH07DRAFT_783127</name>
</gene>
<dbReference type="PRINTS" id="PR01217">
    <property type="entry name" value="PRICHEXTENSN"/>
</dbReference>
<dbReference type="Proteomes" id="UP001215280">
    <property type="component" value="Unassembled WGS sequence"/>
</dbReference>
<proteinExistence type="predicted"/>
<sequence>MLQSDLVVQTSRASRHISFFLALLGRAVRMQFLPAVHFLRRGDPADPQLFYFLSLPHAPRFQPIGPAQTLLRPAYLRPGLVASNAERGHVVGPDVAPPSKRCHVVATLFLSPGSPTPLPSACKPSVVRTKPCGTYSSFLDYSPWASFTPTWDRNGRAIIPPPPACKPQAYWSSPRPSPPPWPLPFLLAGALSWWAAKPVLPSHPRAAVRPRQTSHGCPRTPDPERHPRPTPTLRGHPCRPNPARQTPHTGPRAPGPSGRPHTPNPRVQPRAGIPADPTHTGVPMRQAPSGRPHTPTPSNPHPLLNPTPPCLPAHQTPHFIPAFPPSPPPTLFFFCTLRVLAPHPRAEACCGYCAAVPLRFPQASLRCKPLAGIPARPSPCGCPCAAVPTQASLQCKPREAVPARLSLRSCPCGASLLRTSRAAVPTPQSLCSCPCVGIPAVQTPHGYPYAAVSVRPFRTPVDTRAAVLAPPFAELRVRGIATWRRSCTCKISGVYVLQGAKAPPLSRARATRMPSPARPHHEAFDSRQTHPLQLPWALHQAPGPALRAPNLNRGSSRASPCAHPRLGVPVVQTLQRKPCVGIPAWAFPLASPRTVNPTPPSPCVHPRKPCASLPVLPSLHHHPFGLIMYILSIVLVALQ</sequence>
<feature type="compositionally biased region" description="Pro residues" evidence="1">
    <location>
        <begin position="294"/>
        <end position="310"/>
    </location>
</feature>
<evidence type="ECO:0000313" key="2">
    <source>
        <dbReference type="EMBL" id="KAJ7725002.1"/>
    </source>
</evidence>
<dbReference type="AlphaFoldDB" id="A0AAD7MN37"/>
<organism evidence="2 3">
    <name type="scientific">Mycena maculata</name>
    <dbReference type="NCBI Taxonomy" id="230809"/>
    <lineage>
        <taxon>Eukaryota</taxon>
        <taxon>Fungi</taxon>
        <taxon>Dikarya</taxon>
        <taxon>Basidiomycota</taxon>
        <taxon>Agaricomycotina</taxon>
        <taxon>Agaricomycetes</taxon>
        <taxon>Agaricomycetidae</taxon>
        <taxon>Agaricales</taxon>
        <taxon>Marasmiineae</taxon>
        <taxon>Mycenaceae</taxon>
        <taxon>Mycena</taxon>
    </lineage>
</organism>
<evidence type="ECO:0000256" key="1">
    <source>
        <dbReference type="SAM" id="MobiDB-lite"/>
    </source>
</evidence>
<feature type="region of interest" description="Disordered" evidence="1">
    <location>
        <begin position="204"/>
        <end position="310"/>
    </location>
</feature>